<protein>
    <recommendedName>
        <fullName evidence="3">Porin</fullName>
    </recommendedName>
</protein>
<name>A0ABN0D8M3_9VIBR</name>
<comment type="caution">
    <text evidence="1">The sequence shown here is derived from an EMBL/GenBank/DDBJ whole genome shotgun (WGS) entry which is preliminary data.</text>
</comment>
<evidence type="ECO:0008006" key="3">
    <source>
        <dbReference type="Google" id="ProtNLM"/>
    </source>
</evidence>
<gene>
    <name evidence="1" type="ORF">VITU9109_25355</name>
</gene>
<dbReference type="EMBL" id="AFWI01000221">
    <property type="protein sequence ID" value="EGU46386.1"/>
    <property type="molecule type" value="Genomic_DNA"/>
</dbReference>
<feature type="non-terminal residue" evidence="1">
    <location>
        <position position="1"/>
    </location>
</feature>
<evidence type="ECO:0000313" key="2">
    <source>
        <dbReference type="Proteomes" id="UP000003836"/>
    </source>
</evidence>
<organism evidence="1 2">
    <name type="scientific">Vibrio tubiashii ATCC 19109</name>
    <dbReference type="NCBI Taxonomy" id="1051646"/>
    <lineage>
        <taxon>Bacteria</taxon>
        <taxon>Pseudomonadati</taxon>
        <taxon>Pseudomonadota</taxon>
        <taxon>Gammaproteobacteria</taxon>
        <taxon>Vibrionales</taxon>
        <taxon>Vibrionaceae</taxon>
        <taxon>Vibrio</taxon>
        <taxon>Vibrio oreintalis group</taxon>
    </lineage>
</organism>
<evidence type="ECO:0000313" key="1">
    <source>
        <dbReference type="EMBL" id="EGU46386.1"/>
    </source>
</evidence>
<sequence length="33" mass="3973">YIDSRNYKMSNKDNSYQTSDWSNNVLVGAEYYF</sequence>
<reference evidence="1 2" key="1">
    <citation type="journal article" date="2012" name="Int. J. Syst. Evol. Microbiol.">
        <title>Vibrio caribbeanicus sp. nov., isolated from the marine sponge Scleritoderma cyanea.</title>
        <authorList>
            <person name="Hoffmann M."/>
            <person name="Monday S.R."/>
            <person name="Allard M.W."/>
            <person name="Strain E.A."/>
            <person name="Whittaker P."/>
            <person name="Naum M."/>
            <person name="McCarthy P.J."/>
            <person name="Lopez J.V."/>
            <person name="Fischer M."/>
            <person name="Brown E.W."/>
        </authorList>
    </citation>
    <scope>NUCLEOTIDE SEQUENCE [LARGE SCALE GENOMIC DNA]</scope>
    <source>
        <strain evidence="1 2">ATCC 19109</strain>
    </source>
</reference>
<proteinExistence type="predicted"/>
<accession>A0ABN0D8M3</accession>
<dbReference type="Proteomes" id="UP000003836">
    <property type="component" value="Unassembled WGS sequence"/>
</dbReference>
<keyword evidence="2" id="KW-1185">Reference proteome</keyword>